<keyword evidence="2" id="KW-1185">Reference proteome</keyword>
<dbReference type="AlphaFoldDB" id="A0A512RDI0"/>
<dbReference type="EMBL" id="BKAU01000001">
    <property type="protein sequence ID" value="GEP93763.1"/>
    <property type="molecule type" value="Genomic_DNA"/>
</dbReference>
<proteinExistence type="predicted"/>
<comment type="caution">
    <text evidence="1">The sequence shown here is derived from an EMBL/GenBank/DDBJ whole genome shotgun (WGS) entry which is preliminary data.</text>
</comment>
<evidence type="ECO:0000313" key="1">
    <source>
        <dbReference type="EMBL" id="GEP93763.1"/>
    </source>
</evidence>
<evidence type="ECO:0000313" key="2">
    <source>
        <dbReference type="Proteomes" id="UP000321436"/>
    </source>
</evidence>
<dbReference type="RefSeq" id="WP_146857275.1">
    <property type="nucleotide sequence ID" value="NZ_BKAU01000001.1"/>
</dbReference>
<dbReference type="OrthoDB" id="666099at2"/>
<dbReference type="Proteomes" id="UP000321436">
    <property type="component" value="Unassembled WGS sequence"/>
</dbReference>
<gene>
    <name evidence="1" type="ORF">CCY01nite_00230</name>
</gene>
<reference evidence="1 2" key="1">
    <citation type="submission" date="2019-07" db="EMBL/GenBank/DDBJ databases">
        <title>Whole genome shotgun sequence of Chitinophaga cymbidii NBRC 109752.</title>
        <authorList>
            <person name="Hosoyama A."/>
            <person name="Uohara A."/>
            <person name="Ohji S."/>
            <person name="Ichikawa N."/>
        </authorList>
    </citation>
    <scope>NUCLEOTIDE SEQUENCE [LARGE SCALE GENOMIC DNA]</scope>
    <source>
        <strain evidence="1 2">NBRC 109752</strain>
    </source>
</reference>
<accession>A0A512RDI0</accession>
<organism evidence="1 2">
    <name type="scientific">Chitinophaga cymbidii</name>
    <dbReference type="NCBI Taxonomy" id="1096750"/>
    <lineage>
        <taxon>Bacteria</taxon>
        <taxon>Pseudomonadati</taxon>
        <taxon>Bacteroidota</taxon>
        <taxon>Chitinophagia</taxon>
        <taxon>Chitinophagales</taxon>
        <taxon>Chitinophagaceae</taxon>
        <taxon>Chitinophaga</taxon>
    </lineage>
</organism>
<protein>
    <submittedName>
        <fullName evidence="1">Uncharacterized protein</fullName>
    </submittedName>
</protein>
<sequence>MINFSELKTGDIVIAKYEEQMLEGRILQVDHEHRQVCVLTHEEQENWYSAEDLFPIPLTAEQLVKLKFKKTDEPPINGNGEAWVRGPFTVLLSNNRIVLHYRDETRDIPNNIMVHQLQNHYQGMTLYHLD</sequence>
<name>A0A512RDI0_9BACT</name>